<dbReference type="GO" id="GO:0008930">
    <property type="term" value="F:methylthioadenosine nucleosidase activity"/>
    <property type="evidence" value="ECO:0007669"/>
    <property type="project" value="TreeGrafter"/>
</dbReference>
<dbReference type="InterPro" id="IPR000845">
    <property type="entry name" value="Nucleoside_phosphorylase_d"/>
</dbReference>
<dbReference type="Gene3D" id="3.40.50.1580">
    <property type="entry name" value="Nucleoside phosphorylase domain"/>
    <property type="match status" value="1"/>
</dbReference>
<comment type="catalytic activity">
    <reaction evidence="1">
        <text>futalosine + H2O = dehypoxanthine futalosine + hypoxanthine</text>
        <dbReference type="Rhea" id="RHEA:25904"/>
        <dbReference type="ChEBI" id="CHEBI:15377"/>
        <dbReference type="ChEBI" id="CHEBI:17368"/>
        <dbReference type="ChEBI" id="CHEBI:58863"/>
        <dbReference type="ChEBI" id="CHEBI:58864"/>
        <dbReference type="EC" id="3.2.2.26"/>
    </reaction>
</comment>
<dbReference type="GO" id="GO:0008782">
    <property type="term" value="F:adenosylhomocysteine nucleosidase activity"/>
    <property type="evidence" value="ECO:0007669"/>
    <property type="project" value="TreeGrafter"/>
</dbReference>
<dbReference type="AlphaFoldDB" id="A0A399T233"/>
<dbReference type="InterPro" id="IPR019963">
    <property type="entry name" value="FL_hydrolase_MqnB"/>
</dbReference>
<gene>
    <name evidence="1 4" type="primary">mqnB</name>
    <name evidence="4" type="ORF">D1614_11135</name>
</gene>
<evidence type="ECO:0000313" key="5">
    <source>
        <dbReference type="Proteomes" id="UP000265926"/>
    </source>
</evidence>
<dbReference type="HAMAP" id="MF_00991">
    <property type="entry name" value="MqnB"/>
    <property type="match status" value="1"/>
</dbReference>
<dbReference type="Pfam" id="PF01048">
    <property type="entry name" value="PNP_UDP_1"/>
    <property type="match status" value="1"/>
</dbReference>
<dbReference type="RefSeq" id="WP_119438008.1">
    <property type="nucleotide sequence ID" value="NZ_QWGR01000005.1"/>
</dbReference>
<dbReference type="PANTHER" id="PTHR46832:SF2">
    <property type="entry name" value="FUTALOSINE HYDROLASE"/>
    <property type="match status" value="1"/>
</dbReference>
<dbReference type="EMBL" id="QWGR01000005">
    <property type="protein sequence ID" value="RIJ48277.1"/>
    <property type="molecule type" value="Genomic_DNA"/>
</dbReference>
<sequence>MKILLVASAWMEVKLLVDELEKVDEQSHLFKQYRWSDIDIDILVTGIGTTFTTFHLTNALKEKEYDRVINIGLAGSLTHELEIGDAVNVVSDEFADLGIEKQNEFLTLFESGFIDINEFPFENGVLKACGSENWINIPKVRGITSNRSMGRETSIAEIKTKFSAHIETTEGAAFFYVCRWMGVECFQIRSVSNYVEPRDSAKWNIPLALENLKNTVLLLLQKISIPVN</sequence>
<comment type="caution">
    <text evidence="4">The sequence shown here is derived from an EMBL/GenBank/DDBJ whole genome shotgun (WGS) entry which is preliminary data.</text>
</comment>
<dbReference type="OrthoDB" id="9788270at2"/>
<dbReference type="SUPFAM" id="SSF53167">
    <property type="entry name" value="Purine and uridine phosphorylases"/>
    <property type="match status" value="1"/>
</dbReference>
<dbReference type="Proteomes" id="UP000265926">
    <property type="component" value="Unassembled WGS sequence"/>
</dbReference>
<reference evidence="4 5" key="1">
    <citation type="submission" date="2018-08" db="EMBL/GenBank/DDBJ databases">
        <title>Pallidiluteibacterium maritimus gen. nov., sp. nov., isolated from coastal sediment.</title>
        <authorList>
            <person name="Zhou L.Y."/>
        </authorList>
    </citation>
    <scope>NUCLEOTIDE SEQUENCE [LARGE SCALE GENOMIC DNA]</scope>
    <source>
        <strain evidence="4 5">XSD2</strain>
    </source>
</reference>
<evidence type="ECO:0000256" key="2">
    <source>
        <dbReference type="NCBIfam" id="TIGR03664"/>
    </source>
</evidence>
<comment type="pathway">
    <text evidence="1">Quinol/quinone metabolism; menaquinone biosynthesis.</text>
</comment>
<dbReference type="EC" id="3.2.2.26" evidence="1 2"/>
<comment type="similarity">
    <text evidence="1">Belongs to the PNP/UDP phosphorylase family. Futalosine hydrolase subfamily.</text>
</comment>
<dbReference type="PANTHER" id="PTHR46832">
    <property type="entry name" value="5'-METHYLTHIOADENOSINE/S-ADENOSYLHOMOCYSTEINE NUCLEOSIDASE"/>
    <property type="match status" value="1"/>
</dbReference>
<dbReference type="GO" id="GO:0009234">
    <property type="term" value="P:menaquinone biosynthetic process"/>
    <property type="evidence" value="ECO:0007669"/>
    <property type="project" value="UniProtKB-UniRule"/>
</dbReference>
<keyword evidence="4" id="KW-0326">Glycosidase</keyword>
<dbReference type="UniPathway" id="UPA00079"/>
<keyword evidence="1 4" id="KW-0378">Hydrolase</keyword>
<dbReference type="GO" id="GO:0009116">
    <property type="term" value="P:nucleoside metabolic process"/>
    <property type="evidence" value="ECO:0007669"/>
    <property type="project" value="InterPro"/>
</dbReference>
<comment type="function">
    <text evidence="1">Catalyzes the hydrolysis of futalosine (FL) to dehypoxanthine futalosine (DHFL) and hypoxanthine, a step in the biosynthesis of menaquinone (MK, vitamin K2).</text>
</comment>
<organism evidence="4 5">
    <name type="scientific">Maribellus luteus</name>
    <dbReference type="NCBI Taxonomy" id="2305463"/>
    <lineage>
        <taxon>Bacteria</taxon>
        <taxon>Pseudomonadati</taxon>
        <taxon>Bacteroidota</taxon>
        <taxon>Bacteroidia</taxon>
        <taxon>Marinilabiliales</taxon>
        <taxon>Prolixibacteraceae</taxon>
        <taxon>Maribellus</taxon>
    </lineage>
</organism>
<proteinExistence type="inferred from homology"/>
<accession>A0A399T233</accession>
<evidence type="ECO:0000259" key="3">
    <source>
        <dbReference type="Pfam" id="PF01048"/>
    </source>
</evidence>
<dbReference type="InterPro" id="IPR035994">
    <property type="entry name" value="Nucleoside_phosphorylase_sf"/>
</dbReference>
<dbReference type="GO" id="GO:0019284">
    <property type="term" value="P:L-methionine salvage from S-adenosylmethionine"/>
    <property type="evidence" value="ECO:0007669"/>
    <property type="project" value="TreeGrafter"/>
</dbReference>
<dbReference type="GO" id="GO:0005829">
    <property type="term" value="C:cytosol"/>
    <property type="evidence" value="ECO:0007669"/>
    <property type="project" value="TreeGrafter"/>
</dbReference>
<keyword evidence="1" id="KW-0474">Menaquinone biosynthesis</keyword>
<name>A0A399T233_9BACT</name>
<dbReference type="NCBIfam" id="TIGR03664">
    <property type="entry name" value="fut_nucase"/>
    <property type="match status" value="1"/>
</dbReference>
<protein>
    <recommendedName>
        <fullName evidence="1 2">Futalosine hydrolase</fullName>
        <shortName evidence="1">FL hydrolase</shortName>
        <ecNumber evidence="1 2">3.2.2.26</ecNumber>
    </recommendedName>
    <alternativeName>
        <fullName evidence="1">Futalosine nucleosidase</fullName>
    </alternativeName>
    <alternativeName>
        <fullName evidence="1">Menaquinone biosynthetic enzyme MqnB</fullName>
    </alternativeName>
</protein>
<keyword evidence="5" id="KW-1185">Reference proteome</keyword>
<feature type="domain" description="Nucleoside phosphorylase" evidence="3">
    <location>
        <begin position="4"/>
        <end position="217"/>
    </location>
</feature>
<evidence type="ECO:0000256" key="1">
    <source>
        <dbReference type="HAMAP-Rule" id="MF_00991"/>
    </source>
</evidence>
<evidence type="ECO:0000313" key="4">
    <source>
        <dbReference type="EMBL" id="RIJ48277.1"/>
    </source>
</evidence>